<dbReference type="CDD" id="cd00195">
    <property type="entry name" value="UBCc_UEV"/>
    <property type="match status" value="1"/>
</dbReference>
<comment type="caution">
    <text evidence="4">The sequence shown here is derived from an EMBL/GenBank/DDBJ whole genome shotgun (WGS) entry which is preliminary data.</text>
</comment>
<protein>
    <recommendedName>
        <fullName evidence="6">UBC core domain-containing protein</fullName>
    </recommendedName>
</protein>
<organism evidence="4 5">
    <name type="scientific">Paraconiothyrium brasiliense</name>
    <dbReference type="NCBI Taxonomy" id="300254"/>
    <lineage>
        <taxon>Eukaryota</taxon>
        <taxon>Fungi</taxon>
        <taxon>Dikarya</taxon>
        <taxon>Ascomycota</taxon>
        <taxon>Pezizomycotina</taxon>
        <taxon>Dothideomycetes</taxon>
        <taxon>Pleosporomycetidae</taxon>
        <taxon>Pleosporales</taxon>
        <taxon>Massarineae</taxon>
        <taxon>Didymosphaeriaceae</taxon>
        <taxon>Paraconiothyrium</taxon>
    </lineage>
</organism>
<dbReference type="SMART" id="SM00212">
    <property type="entry name" value="UBCc"/>
    <property type="match status" value="1"/>
</dbReference>
<evidence type="ECO:0000259" key="3">
    <source>
        <dbReference type="PROSITE" id="PS50181"/>
    </source>
</evidence>
<dbReference type="SUPFAM" id="SSF54495">
    <property type="entry name" value="UBC-like"/>
    <property type="match status" value="1"/>
</dbReference>
<proteinExistence type="predicted"/>
<dbReference type="PANTHER" id="PTHR24067">
    <property type="entry name" value="UBIQUITIN-CONJUGATING ENZYME E2"/>
    <property type="match status" value="1"/>
</dbReference>
<dbReference type="InterPro" id="IPR016135">
    <property type="entry name" value="UBQ-conjugating_enzyme/RWD"/>
</dbReference>
<accession>A0ABR3R346</accession>
<dbReference type="PROSITE" id="PS50181">
    <property type="entry name" value="FBOX"/>
    <property type="match status" value="1"/>
</dbReference>
<dbReference type="Pfam" id="PF00179">
    <property type="entry name" value="UQ_con"/>
    <property type="match status" value="1"/>
</dbReference>
<feature type="domain" description="UBC core" evidence="2">
    <location>
        <begin position="11"/>
        <end position="164"/>
    </location>
</feature>
<dbReference type="Proteomes" id="UP001521785">
    <property type="component" value="Unassembled WGS sequence"/>
</dbReference>
<evidence type="ECO:0000313" key="4">
    <source>
        <dbReference type="EMBL" id="KAL1598817.1"/>
    </source>
</evidence>
<dbReference type="InterPro" id="IPR050113">
    <property type="entry name" value="Ub_conjugating_enzyme"/>
</dbReference>
<sequence length="660" mass="74828">MSHRATAAPPALRRRLLADIAEVQQDPYPGVHLYLDDQDITHACLILTPPEETPLHLEIKFPTNYPFCAPNVTIQSHVDHPNIFDNYICATILNTDEGWTPAYTLKGILIQLLSFFSSDMIEQDHGLVGEKVDLASYRAQRRAARETYRQYHTQERHYNSTWSYECYCCGFNKSWVPSRRDAVTQELSAMANKEAAESFALPARSKLFELPDEVILNLLSCLDTIDVISFADAVATIKHMLTSYDFIRIRELQCFCLKKSFLTAKLGIGVSIAGGRKPVFRSEFDLLSNEAYNIFGVRKSIQGVGFEKWLPIPLSYRHWKTVKQNAGHALEGLRVAAGLYETDKVAVLYHFMNTIVVQFSNDAARSWEKPDARSTLSHASEKAVESYFALFHLLLCFATENHAIVNNANLMVTRFLAGPRTKTHFPDLGHLLVAALISHTGLTQELTFQIIKEAILRNVVWMLDTRGAAMAELAYLEPTPISNYRLQKTFEASRTSYRLLMFLKLFSSAARTPGKTLVQLREVLFDTHGAPPPGVTADMAQKIRAIHSINCFPKFLTAMGITQMPARSEFTAFLRRTIGDSVNAGYSRWPMSQSQLYMIRRLYEPAVERSKEVQITPQLEVWFERGEKWHGNGWTGRPTFFLQEARAEGRRGRGRSGWQG</sequence>
<evidence type="ECO:0000313" key="5">
    <source>
        <dbReference type="Proteomes" id="UP001521785"/>
    </source>
</evidence>
<evidence type="ECO:0000259" key="2">
    <source>
        <dbReference type="PROSITE" id="PS50127"/>
    </source>
</evidence>
<dbReference type="InterPro" id="IPR000608">
    <property type="entry name" value="UBC"/>
</dbReference>
<dbReference type="InterPro" id="IPR001810">
    <property type="entry name" value="F-box_dom"/>
</dbReference>
<name>A0ABR3R346_9PLEO</name>
<keyword evidence="5" id="KW-1185">Reference proteome</keyword>
<feature type="domain" description="F-box" evidence="3">
    <location>
        <begin position="204"/>
        <end position="252"/>
    </location>
</feature>
<evidence type="ECO:0008006" key="6">
    <source>
        <dbReference type="Google" id="ProtNLM"/>
    </source>
</evidence>
<dbReference type="EMBL" id="JAKJXO020000011">
    <property type="protein sequence ID" value="KAL1598817.1"/>
    <property type="molecule type" value="Genomic_DNA"/>
</dbReference>
<dbReference type="PROSITE" id="PS50127">
    <property type="entry name" value="UBC_2"/>
    <property type="match status" value="1"/>
</dbReference>
<dbReference type="Gene3D" id="3.10.110.10">
    <property type="entry name" value="Ubiquitin Conjugating Enzyme"/>
    <property type="match status" value="1"/>
</dbReference>
<gene>
    <name evidence="4" type="ORF">SLS60_007959</name>
</gene>
<keyword evidence="1" id="KW-0833">Ubl conjugation pathway</keyword>
<evidence type="ECO:0000256" key="1">
    <source>
        <dbReference type="ARBA" id="ARBA00022786"/>
    </source>
</evidence>
<reference evidence="4 5" key="1">
    <citation type="submission" date="2024-02" db="EMBL/GenBank/DDBJ databases">
        <title>De novo assembly and annotation of 12 fungi associated with fruit tree decline syndrome in Ontario, Canada.</title>
        <authorList>
            <person name="Sulman M."/>
            <person name="Ellouze W."/>
            <person name="Ilyukhin E."/>
        </authorList>
    </citation>
    <scope>NUCLEOTIDE SEQUENCE [LARGE SCALE GENOMIC DNA]</scope>
    <source>
        <strain evidence="4 5">M42-189</strain>
    </source>
</reference>